<dbReference type="Pfam" id="PF00780">
    <property type="entry name" value="CNH"/>
    <property type="match status" value="1"/>
</dbReference>
<dbReference type="STRING" id="215250.A0A316YVQ4"/>
<dbReference type="EMBL" id="KZ819634">
    <property type="protein sequence ID" value="PWN92854.1"/>
    <property type="molecule type" value="Genomic_DNA"/>
</dbReference>
<keyword evidence="3" id="KW-0963">Cytoplasm</keyword>
<name>A0A316YVQ4_9BASI</name>
<evidence type="ECO:0000256" key="2">
    <source>
        <dbReference type="ARBA" id="ARBA00022448"/>
    </source>
</evidence>
<dbReference type="FunCoup" id="A0A316YVQ4">
    <property type="interactions" value="55"/>
</dbReference>
<dbReference type="GO" id="GO:0015031">
    <property type="term" value="P:protein transport"/>
    <property type="evidence" value="ECO:0007669"/>
    <property type="project" value="UniProtKB-KW"/>
</dbReference>
<dbReference type="AlphaFoldDB" id="A0A316YVQ4"/>
<evidence type="ECO:0000313" key="7">
    <source>
        <dbReference type="EMBL" id="PWN92854.1"/>
    </source>
</evidence>
<evidence type="ECO:0000256" key="1">
    <source>
        <dbReference type="ARBA" id="ARBA00004496"/>
    </source>
</evidence>
<evidence type="ECO:0000313" key="8">
    <source>
        <dbReference type="Proteomes" id="UP000245768"/>
    </source>
</evidence>
<comment type="subcellular location">
    <subcellularLocation>
        <location evidence="1">Cytoplasm</location>
    </subcellularLocation>
</comment>
<keyword evidence="4" id="KW-0653">Protein transport</keyword>
<dbReference type="GO" id="GO:0005737">
    <property type="term" value="C:cytoplasm"/>
    <property type="evidence" value="ECO:0007669"/>
    <property type="project" value="UniProtKB-SubCell"/>
</dbReference>
<dbReference type="RefSeq" id="XP_025380052.1">
    <property type="nucleotide sequence ID" value="XM_025524579.1"/>
</dbReference>
<reference evidence="7 8" key="1">
    <citation type="journal article" date="2018" name="Mol. Biol. Evol.">
        <title>Broad Genomic Sampling Reveals a Smut Pathogenic Ancestry of the Fungal Clade Ustilaginomycotina.</title>
        <authorList>
            <person name="Kijpornyongpan T."/>
            <person name="Mondo S.J."/>
            <person name="Barry K."/>
            <person name="Sandor L."/>
            <person name="Lee J."/>
            <person name="Lipzen A."/>
            <person name="Pangilinan J."/>
            <person name="LaButti K."/>
            <person name="Hainaut M."/>
            <person name="Henrissat B."/>
            <person name="Grigoriev I.V."/>
            <person name="Spatafora J.W."/>
            <person name="Aime M.C."/>
        </authorList>
    </citation>
    <scope>NUCLEOTIDE SEQUENCE [LARGE SCALE GENOMIC DNA]</scope>
    <source>
        <strain evidence="7 8">MCA 4198</strain>
    </source>
</reference>
<feature type="compositionally biased region" description="Basic and acidic residues" evidence="5">
    <location>
        <begin position="1049"/>
        <end position="1066"/>
    </location>
</feature>
<proteinExistence type="predicted"/>
<organism evidence="7 8">
    <name type="scientific">Acaromyces ingoldii</name>
    <dbReference type="NCBI Taxonomy" id="215250"/>
    <lineage>
        <taxon>Eukaryota</taxon>
        <taxon>Fungi</taxon>
        <taxon>Dikarya</taxon>
        <taxon>Basidiomycota</taxon>
        <taxon>Ustilaginomycotina</taxon>
        <taxon>Exobasidiomycetes</taxon>
        <taxon>Exobasidiales</taxon>
        <taxon>Cryptobasidiaceae</taxon>
        <taxon>Acaromyces</taxon>
    </lineage>
</organism>
<evidence type="ECO:0000256" key="4">
    <source>
        <dbReference type="ARBA" id="ARBA00022927"/>
    </source>
</evidence>
<evidence type="ECO:0000259" key="6">
    <source>
        <dbReference type="PROSITE" id="PS50219"/>
    </source>
</evidence>
<evidence type="ECO:0000256" key="5">
    <source>
        <dbReference type="SAM" id="MobiDB-lite"/>
    </source>
</evidence>
<dbReference type="InterPro" id="IPR032914">
    <property type="entry name" value="Vam6/VPS39/TRAP1"/>
</dbReference>
<dbReference type="GO" id="GO:0034058">
    <property type="term" value="P:endosomal vesicle fusion"/>
    <property type="evidence" value="ECO:0007669"/>
    <property type="project" value="TreeGrafter"/>
</dbReference>
<feature type="compositionally biased region" description="Acidic residues" evidence="5">
    <location>
        <begin position="1025"/>
        <end position="1034"/>
    </location>
</feature>
<keyword evidence="2" id="KW-0813">Transport</keyword>
<evidence type="ECO:0000256" key="3">
    <source>
        <dbReference type="ARBA" id="ARBA00022490"/>
    </source>
</evidence>
<protein>
    <recommendedName>
        <fullName evidence="6">CNH domain-containing protein</fullName>
    </recommendedName>
</protein>
<gene>
    <name evidence="7" type="ORF">FA10DRAFT_298308</name>
</gene>
<dbReference type="GO" id="GO:0006914">
    <property type="term" value="P:autophagy"/>
    <property type="evidence" value="ECO:0007669"/>
    <property type="project" value="TreeGrafter"/>
</dbReference>
<dbReference type="OrthoDB" id="10258882at2759"/>
<dbReference type="GO" id="GO:0016020">
    <property type="term" value="C:membrane"/>
    <property type="evidence" value="ECO:0007669"/>
    <property type="project" value="TreeGrafter"/>
</dbReference>
<dbReference type="InParanoid" id="A0A316YVQ4"/>
<feature type="domain" description="CNH" evidence="6">
    <location>
        <begin position="33"/>
        <end position="329"/>
    </location>
</feature>
<dbReference type="PROSITE" id="PS50219">
    <property type="entry name" value="CNH"/>
    <property type="match status" value="1"/>
</dbReference>
<dbReference type="Proteomes" id="UP000245768">
    <property type="component" value="Unassembled WGS sequence"/>
</dbReference>
<dbReference type="GeneID" id="37046495"/>
<feature type="region of interest" description="Disordered" evidence="5">
    <location>
        <begin position="894"/>
        <end position="913"/>
    </location>
</feature>
<dbReference type="InterPro" id="IPR001180">
    <property type="entry name" value="CNH_dom"/>
</dbReference>
<dbReference type="PANTHER" id="PTHR12894:SF27">
    <property type="entry name" value="TRANSFORMING GROWTH FACTOR-BETA RECEPTOR-ASSOCIATED PROTEIN 1"/>
    <property type="match status" value="1"/>
</dbReference>
<keyword evidence="8" id="KW-1185">Reference proteome</keyword>
<sequence>MEGSSDLFQLHPILYPALPDDHRIKADSPAAISRAVRCSEPFGTNLYLGSSDGQIHWYSHTPSAPSTSSAPNDQEYQHVASRTISTMGKPVERIMILAPLSIAAVLSESTLSFYELPDLQPVHPQVLPHTKGVASVVIDDAEGQEADGEGLVSLCIIKRKQIILVKVGSDTWRIIKEIPLPSGALLARRFADALCIATSSDYSVVDLSQATLSPVGLPISETSDSPSASVRPSILSVSKGKGNCVFLLTSHSQDLTLGVFITPQGGPTAEILEWPSHPRALALEYPYLHALLRNDTIEVHNVQTMQRVQILHLPSALEPRLLSSAATSLEVVESASQDKLRLITATVGRSSIRRVDAAADDDDNARGPMSWKREVLGARMKSRVLLVCKNAVQCLCMTRTTTFAMRALIRGDFRRCQALADEAWSQVQEAGDDGSKEALELEYINQVIGFWHLKSLRFEQAGAYLLRSGLDLHPILCCLFPDLIPPSSQVEKEVEIFADIEQELVAIGSCQDYVRNNLEDNYSPPLDVDEDDVLKKLFGLLMSRARGLVRTLLEDHRLTSNHYRGERLPRHLADTALAQLYAQENDKASLTNLLAENNECDEATIEPLLEQNECWAALAKIKEKQGDWSRALDLSTRLIGGELVDAAFAGTVQDVATMLSSCDDPRLVRQYGLWLVQRDADAGIRLLTRGVGRGSDKLAAGDHQGTLSELRKIDEKAAEAFLEYLVLSRKQSLPDAHMDLVTTLLGRIASALEDDAERQAMAEVATDYREGAYEDSFVAHLALRIDGSKVMLERLKLIMLLQGSQVLNVESLLGVIQRVPILMFEQAVLLGKLRHNREALQILAINLRDANSAEAFCHQGGQVLSPMLAERIANDGRPQLKLYATLVTRGATKKKIAPAHPPATMPSGKPDMNDGEKSKLLRLLLQIYLDQSSRGEGGEETYQIPTAHLLNTQAIHLSTLDILEQVPDAWPLKTLETFLTKKLRGGVVRRHQGLVERGVCLAQNLEVNEVVWARLRSMGGIIQDESYDDDGVEGDGDRRDGGDDASLVVEEKKLVPLPPVDDRSAVDVDSPNSLPRKDEMDQAAVASFTQREFA</sequence>
<dbReference type="Pfam" id="PF10366">
    <property type="entry name" value="Vps39_1"/>
    <property type="match status" value="1"/>
</dbReference>
<dbReference type="PANTHER" id="PTHR12894">
    <property type="entry name" value="CNH DOMAIN CONTAINING"/>
    <property type="match status" value="1"/>
</dbReference>
<feature type="region of interest" description="Disordered" evidence="5">
    <location>
        <begin position="1024"/>
        <end position="1081"/>
    </location>
</feature>
<dbReference type="InterPro" id="IPR019452">
    <property type="entry name" value="VPS39/TGF_beta_rcpt-assoc_1"/>
</dbReference>
<accession>A0A316YVQ4</accession>